<name>A0A1J8P5U8_9COXI</name>
<dbReference type="InterPro" id="IPR044135">
    <property type="entry name" value="Met-tRNA-FMT_C"/>
</dbReference>
<evidence type="ECO:0000256" key="5">
    <source>
        <dbReference type="ARBA" id="ARBA00022679"/>
    </source>
</evidence>
<dbReference type="GO" id="GO:0004479">
    <property type="term" value="F:methionyl-tRNA formyltransferase activity"/>
    <property type="evidence" value="ECO:0007669"/>
    <property type="project" value="UniProtKB-UniRule"/>
</dbReference>
<dbReference type="AlphaFoldDB" id="A0A1J8P5U8"/>
<gene>
    <name evidence="8" type="primary">fmt</name>
    <name evidence="11" type="ORF">A1D18_05770</name>
</gene>
<dbReference type="RefSeq" id="WP_071662838.1">
    <property type="nucleotide sequence ID" value="NZ_LUKY01000033.1"/>
</dbReference>
<evidence type="ECO:0000256" key="1">
    <source>
        <dbReference type="ARBA" id="ARBA00002606"/>
    </source>
</evidence>
<dbReference type="Gene3D" id="3.40.50.170">
    <property type="entry name" value="Formyl transferase, N-terminal domain"/>
    <property type="match status" value="1"/>
</dbReference>
<dbReference type="NCBIfam" id="TIGR00460">
    <property type="entry name" value="fmt"/>
    <property type="match status" value="1"/>
</dbReference>
<dbReference type="InterPro" id="IPR036477">
    <property type="entry name" value="Formyl_transf_N_sf"/>
</dbReference>
<dbReference type="GO" id="GO:0005829">
    <property type="term" value="C:cytosol"/>
    <property type="evidence" value="ECO:0007669"/>
    <property type="project" value="TreeGrafter"/>
</dbReference>
<dbReference type="Pfam" id="PF02911">
    <property type="entry name" value="Formyl_trans_C"/>
    <property type="match status" value="1"/>
</dbReference>
<comment type="caution">
    <text evidence="11">The sequence shown here is derived from an EMBL/GenBank/DDBJ whole genome shotgun (WGS) entry which is preliminary data.</text>
</comment>
<evidence type="ECO:0000256" key="4">
    <source>
        <dbReference type="ARBA" id="ARBA00016014"/>
    </source>
</evidence>
<accession>A0A1J8P5U8</accession>
<dbReference type="InterPro" id="IPR005794">
    <property type="entry name" value="Fmt"/>
</dbReference>
<dbReference type="CDD" id="cd08704">
    <property type="entry name" value="Met_tRNA_FMT_C"/>
    <property type="match status" value="1"/>
</dbReference>
<keyword evidence="6 8" id="KW-0648">Protein biosynthesis</keyword>
<evidence type="ECO:0000256" key="8">
    <source>
        <dbReference type="HAMAP-Rule" id="MF_00182"/>
    </source>
</evidence>
<organism evidence="11 12">
    <name type="scientific">Candidatus Rickettsiella isopodorum</name>
    <dbReference type="NCBI Taxonomy" id="1225476"/>
    <lineage>
        <taxon>Bacteria</taxon>
        <taxon>Pseudomonadati</taxon>
        <taxon>Pseudomonadota</taxon>
        <taxon>Gammaproteobacteria</taxon>
        <taxon>Legionellales</taxon>
        <taxon>Coxiellaceae</taxon>
        <taxon>Rickettsiella</taxon>
    </lineage>
</organism>
<keyword evidence="12" id="KW-1185">Reference proteome</keyword>
<dbReference type="InterPro" id="IPR041711">
    <property type="entry name" value="Met-tRNA-FMT_N"/>
</dbReference>
<keyword evidence="5 8" id="KW-0808">Transferase</keyword>
<dbReference type="Pfam" id="PF00551">
    <property type="entry name" value="Formyl_trans_N"/>
    <property type="match status" value="1"/>
</dbReference>
<dbReference type="PANTHER" id="PTHR11138:SF5">
    <property type="entry name" value="METHIONYL-TRNA FORMYLTRANSFERASE, MITOCHONDRIAL"/>
    <property type="match status" value="1"/>
</dbReference>
<evidence type="ECO:0000256" key="2">
    <source>
        <dbReference type="ARBA" id="ARBA00010699"/>
    </source>
</evidence>
<dbReference type="STRING" id="1225476.A1D18_05770"/>
<dbReference type="Gene3D" id="3.10.25.10">
    <property type="entry name" value="Formyl transferase, C-terminal domain"/>
    <property type="match status" value="1"/>
</dbReference>
<dbReference type="Proteomes" id="UP000183924">
    <property type="component" value="Unassembled WGS sequence"/>
</dbReference>
<dbReference type="SUPFAM" id="SSF50486">
    <property type="entry name" value="FMT C-terminal domain-like"/>
    <property type="match status" value="1"/>
</dbReference>
<evidence type="ECO:0000256" key="7">
    <source>
        <dbReference type="ARBA" id="ARBA00048558"/>
    </source>
</evidence>
<dbReference type="InterPro" id="IPR002376">
    <property type="entry name" value="Formyl_transf_N"/>
</dbReference>
<sequence length="315" mass="34938">MKLIFAGTPEFALPSLQALLSSSHKICAVYTQPDRPAGRGRKLLMSPVKKLALENKLSVYQPISLRNAKEQKKLATFHADLMVVVAYGLILPPAILTIPRFGCINVHASLLPRWRGAAPIQRAILEGDRETGVTIMQMDEGLDTGEMIKKFSCTIEPNDTNKTLQDRLADLGARALLESLNDIESGSYRSELQNEKDSTYAKKINKLEAEVDWEKPAVYLDRMVRAFHPKPIARVVLGKSILRICKAEVLDETTSEKPGLILKADREGIDVATGKGVLRLLEVQWPGGRCLPISSFIHGKSELFHVGAILDRMYV</sequence>
<comment type="catalytic activity">
    <reaction evidence="7 8">
        <text>L-methionyl-tRNA(fMet) + (6R)-10-formyltetrahydrofolate = N-formyl-L-methionyl-tRNA(fMet) + (6S)-5,6,7,8-tetrahydrofolate + H(+)</text>
        <dbReference type="Rhea" id="RHEA:24380"/>
        <dbReference type="Rhea" id="RHEA-COMP:9952"/>
        <dbReference type="Rhea" id="RHEA-COMP:9953"/>
        <dbReference type="ChEBI" id="CHEBI:15378"/>
        <dbReference type="ChEBI" id="CHEBI:57453"/>
        <dbReference type="ChEBI" id="CHEBI:78530"/>
        <dbReference type="ChEBI" id="CHEBI:78844"/>
        <dbReference type="ChEBI" id="CHEBI:195366"/>
        <dbReference type="EC" id="2.1.2.9"/>
    </reaction>
</comment>
<dbReference type="InterPro" id="IPR005793">
    <property type="entry name" value="Formyl_trans_C"/>
</dbReference>
<comment type="similarity">
    <text evidence="2 8">Belongs to the Fmt family.</text>
</comment>
<dbReference type="InterPro" id="IPR037022">
    <property type="entry name" value="Formyl_trans_C_sf"/>
</dbReference>
<dbReference type="HAMAP" id="MF_00182">
    <property type="entry name" value="Formyl_trans"/>
    <property type="match status" value="1"/>
</dbReference>
<dbReference type="EC" id="2.1.2.9" evidence="3 8"/>
<evidence type="ECO:0000259" key="10">
    <source>
        <dbReference type="Pfam" id="PF02911"/>
    </source>
</evidence>
<proteinExistence type="inferred from homology"/>
<dbReference type="PANTHER" id="PTHR11138">
    <property type="entry name" value="METHIONYL-TRNA FORMYLTRANSFERASE"/>
    <property type="match status" value="1"/>
</dbReference>
<evidence type="ECO:0000313" key="12">
    <source>
        <dbReference type="Proteomes" id="UP000183924"/>
    </source>
</evidence>
<dbReference type="InterPro" id="IPR001555">
    <property type="entry name" value="GART_AS"/>
</dbReference>
<feature type="domain" description="Formyl transferase C-terminal" evidence="10">
    <location>
        <begin position="203"/>
        <end position="300"/>
    </location>
</feature>
<dbReference type="SUPFAM" id="SSF53328">
    <property type="entry name" value="Formyltransferase"/>
    <property type="match status" value="1"/>
</dbReference>
<dbReference type="EMBL" id="LUKY01000033">
    <property type="protein sequence ID" value="OIZ94347.1"/>
    <property type="molecule type" value="Genomic_DNA"/>
</dbReference>
<dbReference type="InterPro" id="IPR011034">
    <property type="entry name" value="Formyl_transferase-like_C_sf"/>
</dbReference>
<evidence type="ECO:0000259" key="9">
    <source>
        <dbReference type="Pfam" id="PF00551"/>
    </source>
</evidence>
<evidence type="ECO:0000256" key="6">
    <source>
        <dbReference type="ARBA" id="ARBA00022917"/>
    </source>
</evidence>
<dbReference type="CDD" id="cd08646">
    <property type="entry name" value="FMT_core_Met-tRNA-FMT_N"/>
    <property type="match status" value="1"/>
</dbReference>
<comment type="function">
    <text evidence="1 8">Attaches a formyl group to the free amino group of methionyl-tRNA(fMet). The formyl group appears to play a dual role in the initiator identity of N-formylmethionyl-tRNA by promoting its recognition by IF2 and preventing the misappropriation of this tRNA by the elongation apparatus.</text>
</comment>
<feature type="domain" description="Formyl transferase N-terminal" evidence="9">
    <location>
        <begin position="2"/>
        <end position="179"/>
    </location>
</feature>
<protein>
    <recommendedName>
        <fullName evidence="4 8">Methionyl-tRNA formyltransferase</fullName>
        <ecNumber evidence="3 8">2.1.2.9</ecNumber>
    </recommendedName>
</protein>
<dbReference type="PROSITE" id="PS00373">
    <property type="entry name" value="GART"/>
    <property type="match status" value="1"/>
</dbReference>
<dbReference type="OrthoDB" id="9802815at2"/>
<evidence type="ECO:0000313" key="11">
    <source>
        <dbReference type="EMBL" id="OIZ94347.1"/>
    </source>
</evidence>
<reference evidence="11 12" key="1">
    <citation type="submission" date="2016-03" db="EMBL/GenBank/DDBJ databases">
        <title>Comparative genomics of Rickettsiella.</title>
        <authorList>
            <person name="Chandler C."/>
            <person name="Wang Y."/>
        </authorList>
    </citation>
    <scope>NUCLEOTIDE SEQUENCE [LARGE SCALE GENOMIC DNA]</scope>
    <source>
        <strain evidence="11 12">RCFS May 2013</strain>
    </source>
</reference>
<feature type="binding site" evidence="8">
    <location>
        <begin position="109"/>
        <end position="112"/>
    </location>
    <ligand>
        <name>(6S)-5,6,7,8-tetrahydrofolate</name>
        <dbReference type="ChEBI" id="CHEBI:57453"/>
    </ligand>
</feature>
<evidence type="ECO:0000256" key="3">
    <source>
        <dbReference type="ARBA" id="ARBA00012261"/>
    </source>
</evidence>
<dbReference type="FunFam" id="3.40.50.170:FF:000003">
    <property type="entry name" value="Methionyl-tRNA formyltransferase"/>
    <property type="match status" value="1"/>
</dbReference>